<keyword evidence="1" id="KW-0812">Transmembrane</keyword>
<feature type="domain" description="DUF3592" evidence="2">
    <location>
        <begin position="53"/>
        <end position="137"/>
    </location>
</feature>
<evidence type="ECO:0000259" key="2">
    <source>
        <dbReference type="Pfam" id="PF12158"/>
    </source>
</evidence>
<evidence type="ECO:0000313" key="4">
    <source>
        <dbReference type="Proteomes" id="UP000233256"/>
    </source>
</evidence>
<reference evidence="3 4" key="1">
    <citation type="journal article" date="2017" name="ISME J.">
        <title>Potential for microbial H2 and metal transformations associated with novel bacteria and archaea in deep terrestrial subsurface sediments.</title>
        <authorList>
            <person name="Hernsdorf A.W."/>
            <person name="Amano Y."/>
            <person name="Miyakawa K."/>
            <person name="Ise K."/>
            <person name="Suzuki Y."/>
            <person name="Anantharaman K."/>
            <person name="Probst A."/>
            <person name="Burstein D."/>
            <person name="Thomas B.C."/>
            <person name="Banfield J.F."/>
        </authorList>
    </citation>
    <scope>NUCLEOTIDE SEQUENCE [LARGE SCALE GENOMIC DNA]</scope>
    <source>
        <strain evidence="3">HGW-Wallbacteria-1</strain>
    </source>
</reference>
<keyword evidence="1" id="KW-1133">Transmembrane helix</keyword>
<accession>A0A2N1PI91</accession>
<gene>
    <name evidence="3" type="ORF">CVV64_20595</name>
</gene>
<keyword evidence="1" id="KW-0472">Membrane</keyword>
<evidence type="ECO:0000256" key="1">
    <source>
        <dbReference type="SAM" id="Phobius"/>
    </source>
</evidence>
<dbReference type="Pfam" id="PF12158">
    <property type="entry name" value="DUF3592"/>
    <property type="match status" value="1"/>
</dbReference>
<dbReference type="AlphaFoldDB" id="A0A2N1PI91"/>
<sequence length="165" mass="18517">MKSKGQSEVKAQNRAVMLFICGALLLLFLAVGLVRWHDIKGTFLIEPATLSSVQGRIVSSKIEYRSGGKGGGGWHYAIVYEFKVEGRKYQSDEVTFSYTSTRDIEFARKYAKKYPAGAEVRVYHEKGKPSFSVLEPGEKDAGLIFIPVAVAFFTVLFIWAFFWEG</sequence>
<comment type="caution">
    <text evidence="3">The sequence shown here is derived from an EMBL/GenBank/DDBJ whole genome shotgun (WGS) entry which is preliminary data.</text>
</comment>
<proteinExistence type="predicted"/>
<organism evidence="3 4">
    <name type="scientific">Candidatus Wallbacteria bacterium HGW-Wallbacteria-1</name>
    <dbReference type="NCBI Taxonomy" id="2013854"/>
    <lineage>
        <taxon>Bacteria</taxon>
        <taxon>Candidatus Walliibacteriota</taxon>
    </lineage>
</organism>
<feature type="transmembrane region" description="Helical" evidence="1">
    <location>
        <begin position="15"/>
        <end position="34"/>
    </location>
</feature>
<name>A0A2N1PI91_9BACT</name>
<dbReference type="Proteomes" id="UP000233256">
    <property type="component" value="Unassembled WGS sequence"/>
</dbReference>
<feature type="transmembrane region" description="Helical" evidence="1">
    <location>
        <begin position="141"/>
        <end position="162"/>
    </location>
</feature>
<evidence type="ECO:0000313" key="3">
    <source>
        <dbReference type="EMBL" id="PKK88022.1"/>
    </source>
</evidence>
<protein>
    <recommendedName>
        <fullName evidence="2">DUF3592 domain-containing protein</fullName>
    </recommendedName>
</protein>
<dbReference type="InterPro" id="IPR021994">
    <property type="entry name" value="DUF3592"/>
</dbReference>
<dbReference type="EMBL" id="PGXC01000074">
    <property type="protein sequence ID" value="PKK88022.1"/>
    <property type="molecule type" value="Genomic_DNA"/>
</dbReference>